<organism evidence="2 3">
    <name type="scientific">Delftia lacustris</name>
    <dbReference type="NCBI Taxonomy" id="558537"/>
    <lineage>
        <taxon>Bacteria</taxon>
        <taxon>Pseudomonadati</taxon>
        <taxon>Pseudomonadota</taxon>
        <taxon>Betaproteobacteria</taxon>
        <taxon>Burkholderiales</taxon>
        <taxon>Comamonadaceae</taxon>
        <taxon>Delftia</taxon>
    </lineage>
</organism>
<dbReference type="Proteomes" id="UP000183417">
    <property type="component" value="Unassembled WGS sequence"/>
</dbReference>
<keyword evidence="1" id="KW-0233">DNA recombination</keyword>
<dbReference type="SUPFAM" id="SSF56349">
    <property type="entry name" value="DNA breaking-rejoining enzymes"/>
    <property type="match status" value="1"/>
</dbReference>
<evidence type="ECO:0000256" key="1">
    <source>
        <dbReference type="ARBA" id="ARBA00023172"/>
    </source>
</evidence>
<gene>
    <name evidence="2" type="ORF">SAMN05421547_1024</name>
</gene>
<reference evidence="2 3" key="1">
    <citation type="submission" date="2016-10" db="EMBL/GenBank/DDBJ databases">
        <authorList>
            <person name="de Groot N.N."/>
        </authorList>
    </citation>
    <scope>NUCLEOTIDE SEQUENCE [LARGE SCALE GENOMIC DNA]</scope>
    <source>
        <strain evidence="2 3">LMG 24775</strain>
    </source>
</reference>
<dbReference type="GO" id="GO:0006310">
    <property type="term" value="P:DNA recombination"/>
    <property type="evidence" value="ECO:0007669"/>
    <property type="project" value="UniProtKB-KW"/>
</dbReference>
<dbReference type="GO" id="GO:0015074">
    <property type="term" value="P:DNA integration"/>
    <property type="evidence" value="ECO:0007669"/>
    <property type="project" value="InterPro"/>
</dbReference>
<proteinExistence type="predicted"/>
<dbReference type="RefSeq" id="WP_083393564.1">
    <property type="nucleotide sequence ID" value="NZ_CP141274.1"/>
</dbReference>
<dbReference type="EMBL" id="FNPE01000002">
    <property type="protein sequence ID" value="SDX96192.1"/>
    <property type="molecule type" value="Genomic_DNA"/>
</dbReference>
<evidence type="ECO:0000313" key="3">
    <source>
        <dbReference type="Proteomes" id="UP000183417"/>
    </source>
</evidence>
<dbReference type="CDD" id="cd00397">
    <property type="entry name" value="DNA_BRE_C"/>
    <property type="match status" value="1"/>
</dbReference>
<dbReference type="GeneID" id="94691049"/>
<dbReference type="GO" id="GO:0003677">
    <property type="term" value="F:DNA binding"/>
    <property type="evidence" value="ECO:0007669"/>
    <property type="project" value="InterPro"/>
</dbReference>
<sequence length="618" mass="68143">MLLSASIDARINQLMEGCRYFSASTPLWDSYFGEEVWREKVAKSSICWKDYMFGRGAGRGSSKNGKNNKYKYCLTVSMVGDLKIAGAIHGLYPGILENARLRNSSTTLATVKGRVDELAKFFSIILDGKSDAVRARYVNFSDFTIDDLTVGISLFKGRPEALRRALKLLSHPIVQKNLSAPLQWTLLDITKSTFNWGKSPDSVPIPTLTDLQFLMLLDYSKRSVVGFLNGIGATVSEKYVGVEYVKGHFDSDILRGPIVEGFLKGSISEKDAAERLGLSYKKFVVALSDVQNSALMIVLLLTGMRASETTHLLNGCLEEKHGYWFLKSKVVKGKPRAAPPVEGWLAVPLVRDAYSVLSMLCTRVNGSHLFSSIHDSWSTDDGEAFSGHSLRTKFSRWINRIDTDGLFSGHGFTVHQCRETLVAQLAAQEVGLAFISLQLKHFHSQLNSMPNLVTASYGQYRSQLLSSVSARLAVSREDALMQLYGENAKLAGPGAGEQKVRIDNFFAGLGLFGEDRVQYVKNMARRGVRLMPTSIGSCTKSFIAPDGGKLPPCAGDYNCDPNCQSHVVTERGLRVVKLRRAHAMTEMESEPAQGYKEVLGNLISKFDHMIAAAERGTT</sequence>
<dbReference type="Gene3D" id="1.10.443.10">
    <property type="entry name" value="Intergrase catalytic core"/>
    <property type="match status" value="1"/>
</dbReference>
<dbReference type="AlphaFoldDB" id="A0A1H3FYQ3"/>
<name>A0A1H3FYQ3_9BURK</name>
<evidence type="ECO:0000313" key="2">
    <source>
        <dbReference type="EMBL" id="SDX96192.1"/>
    </source>
</evidence>
<dbReference type="InterPro" id="IPR013762">
    <property type="entry name" value="Integrase-like_cat_sf"/>
</dbReference>
<dbReference type="InterPro" id="IPR011010">
    <property type="entry name" value="DNA_brk_join_enz"/>
</dbReference>
<accession>A0A1H3FYQ3</accession>
<protein>
    <submittedName>
        <fullName evidence="2">Phage integrase family protein</fullName>
    </submittedName>
</protein>